<dbReference type="AlphaFoldDB" id="A0A098VVT7"/>
<dbReference type="GeneID" id="25259283"/>
<evidence type="ECO:0000256" key="1">
    <source>
        <dbReference type="SAM" id="MobiDB-lite"/>
    </source>
</evidence>
<comment type="caution">
    <text evidence="2">The sequence shown here is derived from an EMBL/GenBank/DDBJ whole genome shotgun (WGS) entry which is preliminary data.</text>
</comment>
<feature type="non-terminal residue" evidence="2">
    <location>
        <position position="81"/>
    </location>
</feature>
<protein>
    <submittedName>
        <fullName evidence="2">Uncharacterized protein</fullName>
    </submittedName>
</protein>
<evidence type="ECO:0000313" key="3">
    <source>
        <dbReference type="Proteomes" id="UP000029725"/>
    </source>
</evidence>
<dbReference type="RefSeq" id="XP_013238267.1">
    <property type="nucleotide sequence ID" value="XM_013382813.1"/>
</dbReference>
<reference evidence="2 3" key="1">
    <citation type="submission" date="2014-04" db="EMBL/GenBank/DDBJ databases">
        <title>A new species of microsporidia sheds light on the evolution of extreme parasitism.</title>
        <authorList>
            <person name="Haag K.L."/>
            <person name="James T.Y."/>
            <person name="Larsson R."/>
            <person name="Schaer T.M."/>
            <person name="Refardt D."/>
            <person name="Pombert J.-F."/>
            <person name="Ebert D."/>
        </authorList>
    </citation>
    <scope>NUCLEOTIDE SEQUENCE [LARGE SCALE GENOMIC DNA]</scope>
    <source>
        <strain evidence="2 3">UGP3</strain>
        <tissue evidence="2">Spores</tissue>
    </source>
</reference>
<dbReference type="HOGENOM" id="CLU_2574387_0_0_1"/>
<organism evidence="2 3">
    <name type="scientific">Mitosporidium daphniae</name>
    <dbReference type="NCBI Taxonomy" id="1485682"/>
    <lineage>
        <taxon>Eukaryota</taxon>
        <taxon>Fungi</taxon>
        <taxon>Fungi incertae sedis</taxon>
        <taxon>Microsporidia</taxon>
        <taxon>Mitosporidium</taxon>
    </lineage>
</organism>
<keyword evidence="3" id="KW-1185">Reference proteome</keyword>
<dbReference type="Proteomes" id="UP000029725">
    <property type="component" value="Unassembled WGS sequence"/>
</dbReference>
<gene>
    <name evidence="2" type="ORF">DI09_268p10</name>
</gene>
<accession>A0A098VVT7</accession>
<sequence>MASHVPLHSDNPMPLHRPEDPQIISVTEKVSTLSTTKRVTDLDASTIIDTQSLSISETFRYDADDDVPLIQLLKKTSTKPQ</sequence>
<name>A0A098VVT7_9MICR</name>
<proteinExistence type="predicted"/>
<dbReference type="VEuPathDB" id="MicrosporidiaDB:DI09_268p10"/>
<evidence type="ECO:0000313" key="2">
    <source>
        <dbReference type="EMBL" id="KGG51831.1"/>
    </source>
</evidence>
<dbReference type="EMBL" id="JMKJ01000186">
    <property type="protein sequence ID" value="KGG51831.1"/>
    <property type="molecule type" value="Genomic_DNA"/>
</dbReference>
<feature type="region of interest" description="Disordered" evidence="1">
    <location>
        <begin position="1"/>
        <end position="20"/>
    </location>
</feature>